<dbReference type="Gene3D" id="1.10.472.80">
    <property type="entry name" value="Ypt/Rab-GAP domain of gyp1p, domain 3"/>
    <property type="match status" value="1"/>
</dbReference>
<dbReference type="Gene3D" id="1.10.8.270">
    <property type="entry name" value="putative rabgap domain of human tbc1 domain family member 14 like domains"/>
    <property type="match status" value="1"/>
</dbReference>
<dbReference type="RefSeq" id="XP_033600475.1">
    <property type="nucleotide sequence ID" value="XM_033745502.1"/>
</dbReference>
<evidence type="ECO:0000256" key="1">
    <source>
        <dbReference type="ARBA" id="ARBA00022468"/>
    </source>
</evidence>
<feature type="domain" description="Rab-GAP TBC" evidence="3">
    <location>
        <begin position="57"/>
        <end position="330"/>
    </location>
</feature>
<feature type="compositionally biased region" description="Polar residues" evidence="2">
    <location>
        <begin position="607"/>
        <end position="619"/>
    </location>
</feature>
<dbReference type="GeneID" id="54486556"/>
<feature type="region of interest" description="Disordered" evidence="2">
    <location>
        <begin position="575"/>
        <end position="594"/>
    </location>
</feature>
<keyword evidence="5" id="KW-1185">Reference proteome</keyword>
<keyword evidence="1" id="KW-0343">GTPase activation</keyword>
<dbReference type="Proteomes" id="UP000799437">
    <property type="component" value="Unassembled WGS sequence"/>
</dbReference>
<dbReference type="PANTHER" id="PTHR22957">
    <property type="entry name" value="TBC1 DOMAIN FAMILY MEMBER GTPASE-ACTIVATING PROTEIN"/>
    <property type="match status" value="1"/>
</dbReference>
<evidence type="ECO:0000256" key="2">
    <source>
        <dbReference type="SAM" id="MobiDB-lite"/>
    </source>
</evidence>
<evidence type="ECO:0000313" key="4">
    <source>
        <dbReference type="EMBL" id="KAF2758024.1"/>
    </source>
</evidence>
<accession>A0A6A6W7M4</accession>
<dbReference type="FunFam" id="1.10.472.80:FF:000038">
    <property type="entry name" value="TBC1 domain family member 5"/>
    <property type="match status" value="1"/>
</dbReference>
<protein>
    <submittedName>
        <fullName evidence="4">RabGAP/TBC</fullName>
    </submittedName>
</protein>
<dbReference type="AlphaFoldDB" id="A0A6A6W7M4"/>
<dbReference type="Pfam" id="PF00566">
    <property type="entry name" value="RabGAP-TBC"/>
    <property type="match status" value="1"/>
</dbReference>
<reference evidence="4" key="1">
    <citation type="journal article" date="2020" name="Stud. Mycol.">
        <title>101 Dothideomycetes genomes: a test case for predicting lifestyles and emergence of pathogens.</title>
        <authorList>
            <person name="Haridas S."/>
            <person name="Albert R."/>
            <person name="Binder M."/>
            <person name="Bloem J."/>
            <person name="Labutti K."/>
            <person name="Salamov A."/>
            <person name="Andreopoulos B."/>
            <person name="Baker S."/>
            <person name="Barry K."/>
            <person name="Bills G."/>
            <person name="Bluhm B."/>
            <person name="Cannon C."/>
            <person name="Castanera R."/>
            <person name="Culley D."/>
            <person name="Daum C."/>
            <person name="Ezra D."/>
            <person name="Gonzalez J."/>
            <person name="Henrissat B."/>
            <person name="Kuo A."/>
            <person name="Liang C."/>
            <person name="Lipzen A."/>
            <person name="Lutzoni F."/>
            <person name="Magnuson J."/>
            <person name="Mondo S."/>
            <person name="Nolan M."/>
            <person name="Ohm R."/>
            <person name="Pangilinan J."/>
            <person name="Park H.-J."/>
            <person name="Ramirez L."/>
            <person name="Alfaro M."/>
            <person name="Sun H."/>
            <person name="Tritt A."/>
            <person name="Yoshinaga Y."/>
            <person name="Zwiers L.-H."/>
            <person name="Turgeon B."/>
            <person name="Goodwin S."/>
            <person name="Spatafora J."/>
            <person name="Crous P."/>
            <person name="Grigoriev I."/>
        </authorList>
    </citation>
    <scope>NUCLEOTIDE SEQUENCE</scope>
    <source>
        <strain evidence="4">CBS 121739</strain>
    </source>
</reference>
<dbReference type="GO" id="GO:0005096">
    <property type="term" value="F:GTPase activator activity"/>
    <property type="evidence" value="ECO:0007669"/>
    <property type="project" value="UniProtKB-KW"/>
</dbReference>
<feature type="compositionally biased region" description="Basic and acidic residues" evidence="2">
    <location>
        <begin position="633"/>
        <end position="646"/>
    </location>
</feature>
<dbReference type="FunFam" id="1.10.8.270:FF:000031">
    <property type="entry name" value="TBC1 domain family member 5"/>
    <property type="match status" value="1"/>
</dbReference>
<evidence type="ECO:0000259" key="3">
    <source>
        <dbReference type="PROSITE" id="PS50086"/>
    </source>
</evidence>
<feature type="compositionally biased region" description="Acidic residues" evidence="2">
    <location>
        <begin position="737"/>
        <end position="746"/>
    </location>
</feature>
<dbReference type="PROSITE" id="PS50086">
    <property type="entry name" value="TBC_RABGAP"/>
    <property type="match status" value="1"/>
</dbReference>
<dbReference type="SMART" id="SM00164">
    <property type="entry name" value="TBC"/>
    <property type="match status" value="1"/>
</dbReference>
<feature type="compositionally biased region" description="Polar residues" evidence="2">
    <location>
        <begin position="663"/>
        <end position="685"/>
    </location>
</feature>
<evidence type="ECO:0000313" key="5">
    <source>
        <dbReference type="Proteomes" id="UP000799437"/>
    </source>
</evidence>
<dbReference type="OrthoDB" id="27140at2759"/>
<dbReference type="SUPFAM" id="SSF47923">
    <property type="entry name" value="Ypt/Rab-GAP domain of gyp1p"/>
    <property type="match status" value="2"/>
</dbReference>
<dbReference type="EMBL" id="ML996572">
    <property type="protein sequence ID" value="KAF2758024.1"/>
    <property type="molecule type" value="Genomic_DNA"/>
</dbReference>
<gene>
    <name evidence="4" type="ORF">EJ05DRAFT_486088</name>
</gene>
<sequence>MPSARALSSGRCSLALSKIFMRSAAEARLRSISQSWQQLTEIKSLPALREAVDKANPVTTELRSVCWKVFLLFKSLDQSEWKTTLSESRSTYDALRAHFLRAIHNPDEFDTGPDPLSETEEDISLNIEKSPWVALRKDEALRTEIFQDVERCMPENSYFREPGTQKMLVDILFIYCKLNPDVGYRQGMHEVLAPILWSIERDAVDQRTMSYELSSHDDLILCLLDSKQIENDTFTLFAIIMQTAKSFYDPGPANPSNSLSTTANETAMLLRAKKIFDGDLATVDPELHDHLQQLDIVPQIYLMRWIRLLFGREFPFDQVLSIWDLLFAEDPQLELVDYISVAMLLRIRWELIEADTNMAFTLLLRYPAPAESATIFVQDALKLRDNPTSAIAHDIVFERTKRSMNISTFIMPPPRSPSTRPRSPAKTPARFVTHPGSLEAMLQSAAKDVYSRSRKIGLNKAVRNAVGEVRKNMQDLQTSLTNPRSSSEIRAELPENQSSMQLIARVSVLEERNRELAKMLQSSVTELWECQAHRAENTKDGDKDKASLEALSSAIAKVQFVQIYLDDTSIPLPTSDAEVISSPPSGPPAQRSQLPVEDKIVPAGPVMSQTLPNSSTTIVTPPVSGLAPIPLSPKDKPLSTTPKDKPSPASPPPRTRPSLASSNFSWMLSQDSQPSRTFALTTSPHSGPPEKRSHRANASLTGKGFLFGDEDDEGDVKDASKGRAGKHTKERNKGGTYDEDADEESIDLGALGGSVR</sequence>
<proteinExistence type="predicted"/>
<feature type="region of interest" description="Disordered" evidence="2">
    <location>
        <begin position="604"/>
        <end position="756"/>
    </location>
</feature>
<dbReference type="InterPro" id="IPR000195">
    <property type="entry name" value="Rab-GAP-TBC_dom"/>
</dbReference>
<dbReference type="PANTHER" id="PTHR22957:SF337">
    <property type="entry name" value="TBC1 DOMAIN FAMILY MEMBER 5"/>
    <property type="match status" value="1"/>
</dbReference>
<name>A0A6A6W7M4_9PEZI</name>
<dbReference type="InterPro" id="IPR035969">
    <property type="entry name" value="Rab-GAP_TBC_sf"/>
</dbReference>
<organism evidence="4 5">
    <name type="scientific">Pseudovirgaria hyperparasitica</name>
    <dbReference type="NCBI Taxonomy" id="470096"/>
    <lineage>
        <taxon>Eukaryota</taxon>
        <taxon>Fungi</taxon>
        <taxon>Dikarya</taxon>
        <taxon>Ascomycota</taxon>
        <taxon>Pezizomycotina</taxon>
        <taxon>Dothideomycetes</taxon>
        <taxon>Dothideomycetes incertae sedis</taxon>
        <taxon>Acrospermales</taxon>
        <taxon>Acrospermaceae</taxon>
        <taxon>Pseudovirgaria</taxon>
    </lineage>
</organism>